<dbReference type="EC" id="5.1.3.2" evidence="3"/>
<sequence length="321" mass="36645">MSVLVTGGNGLLSSWIVYYLAQKGKRIISVDLKPRTFDYLEEFKDQINFIQGDVLEWSQILPIFHSKENEIEGIIHTPAEMASPRYWNNPYRSTYLNVVGTLNLLEFARLYQVPKFLYVSSGAVYGEVKDSPSELTHPVNPSDLYGAGKVGSEYISLQYGNHYQIDVRVIRPYFFFGPGLLPSEMNPLFRNLLGSMEGLDNLQLEKGRDQSLGFTYVKDTALGAVLAYETEHPEHRVFNIATDEVTSFPELARLAQKYSDQPRKVTLGEGKLFPRGETLDISLAMKELGYTPQYRMEKAVAEYSEWIHKQLRSKKTVLDYK</sequence>
<dbReference type="PANTHER" id="PTHR43000">
    <property type="entry name" value="DTDP-D-GLUCOSE 4,6-DEHYDRATASE-RELATED"/>
    <property type="match status" value="1"/>
</dbReference>
<dbReference type="Pfam" id="PF01370">
    <property type="entry name" value="Epimerase"/>
    <property type="match status" value="1"/>
</dbReference>
<gene>
    <name evidence="3" type="ORF">BWY41_01646</name>
</gene>
<evidence type="ECO:0000256" key="1">
    <source>
        <dbReference type="ARBA" id="ARBA00007637"/>
    </source>
</evidence>
<dbReference type="GO" id="GO:0003978">
    <property type="term" value="F:UDP-glucose 4-epimerase activity"/>
    <property type="evidence" value="ECO:0007669"/>
    <property type="project" value="UniProtKB-EC"/>
</dbReference>
<feature type="domain" description="NAD-dependent epimerase/dehydratase" evidence="2">
    <location>
        <begin position="3"/>
        <end position="241"/>
    </location>
</feature>
<proteinExistence type="inferred from homology"/>
<accession>A0A1V5SLU5</accession>
<keyword evidence="3" id="KW-0413">Isomerase</keyword>
<name>A0A1V5SLU5_9BACT</name>
<protein>
    <submittedName>
        <fullName evidence="3">UDP-glucose 4-epimerase</fullName>
        <ecNumber evidence="3">5.1.3.2</ecNumber>
    </submittedName>
</protein>
<dbReference type="AlphaFoldDB" id="A0A1V5SLU5"/>
<organism evidence="3">
    <name type="scientific">Candidatus Atribacter allofermentans</name>
    <dbReference type="NCBI Taxonomy" id="1852833"/>
    <lineage>
        <taxon>Bacteria</taxon>
        <taxon>Pseudomonadati</taxon>
        <taxon>Atribacterota</taxon>
        <taxon>Atribacteria</taxon>
        <taxon>Atribacterales</taxon>
        <taxon>Atribacteraceae</taxon>
        <taxon>Atribacter</taxon>
    </lineage>
</organism>
<dbReference type="InterPro" id="IPR001509">
    <property type="entry name" value="Epimerase_deHydtase"/>
</dbReference>
<dbReference type="Proteomes" id="UP000485569">
    <property type="component" value="Unassembled WGS sequence"/>
</dbReference>
<comment type="similarity">
    <text evidence="1">Belongs to the NAD(P)-dependent epimerase/dehydratase family.</text>
</comment>
<dbReference type="EMBL" id="MWBQ01000157">
    <property type="protein sequence ID" value="OQA55468.1"/>
    <property type="molecule type" value="Genomic_DNA"/>
</dbReference>
<reference evidence="3" key="1">
    <citation type="submission" date="2017-02" db="EMBL/GenBank/DDBJ databases">
        <title>Delving into the versatile metabolic prowess of the omnipresent phylum Bacteroidetes.</title>
        <authorList>
            <person name="Nobu M.K."/>
            <person name="Mei R."/>
            <person name="Narihiro T."/>
            <person name="Kuroda K."/>
            <person name="Liu W.-T."/>
        </authorList>
    </citation>
    <scope>NUCLEOTIDE SEQUENCE</scope>
    <source>
        <strain evidence="3">ADurb.Bin276</strain>
    </source>
</reference>
<dbReference type="SUPFAM" id="SSF51735">
    <property type="entry name" value="NAD(P)-binding Rossmann-fold domains"/>
    <property type="match status" value="1"/>
</dbReference>
<dbReference type="Gene3D" id="3.40.50.720">
    <property type="entry name" value="NAD(P)-binding Rossmann-like Domain"/>
    <property type="match status" value="1"/>
</dbReference>
<evidence type="ECO:0000313" key="3">
    <source>
        <dbReference type="EMBL" id="OQA55468.1"/>
    </source>
</evidence>
<comment type="caution">
    <text evidence="3">The sequence shown here is derived from an EMBL/GenBank/DDBJ whole genome shotgun (WGS) entry which is preliminary data.</text>
</comment>
<evidence type="ECO:0000259" key="2">
    <source>
        <dbReference type="Pfam" id="PF01370"/>
    </source>
</evidence>
<dbReference type="InterPro" id="IPR036291">
    <property type="entry name" value="NAD(P)-bd_dom_sf"/>
</dbReference>